<organism evidence="2 3">
    <name type="scientific">Candidatus Nitrohelix vancouverensis</name>
    <dbReference type="NCBI Taxonomy" id="2705534"/>
    <lineage>
        <taxon>Bacteria</taxon>
        <taxon>Pseudomonadati</taxon>
        <taxon>Nitrospinota/Tectimicrobiota group</taxon>
        <taxon>Nitrospinota</taxon>
        <taxon>Nitrospinia</taxon>
        <taxon>Nitrospinales</taxon>
        <taxon>Nitrospinaceae</taxon>
        <taxon>Candidatus Nitrohelix</taxon>
    </lineage>
</organism>
<dbReference type="InterPro" id="IPR025512">
    <property type="entry name" value="DUF4399"/>
</dbReference>
<proteinExistence type="predicted"/>
<evidence type="ECO:0000313" key="2">
    <source>
        <dbReference type="EMBL" id="QPJ66737.1"/>
    </source>
</evidence>
<dbReference type="Proteomes" id="UP000594464">
    <property type="component" value="Chromosome"/>
</dbReference>
<accession>A0A7T0C523</accession>
<reference evidence="3" key="1">
    <citation type="submission" date="2020-02" db="EMBL/GenBank/DDBJ databases">
        <title>Genomic and physiological characterization of two novel Nitrospinaceae genera.</title>
        <authorList>
            <person name="Mueller A.J."/>
            <person name="Jung M.-Y."/>
            <person name="Strachan C.R."/>
            <person name="Herbold C.W."/>
            <person name="Kirkegaard R.H."/>
            <person name="Daims H."/>
        </authorList>
    </citation>
    <scope>NUCLEOTIDE SEQUENCE [LARGE SCALE GENOMIC DNA]</scope>
</reference>
<protein>
    <submittedName>
        <fullName evidence="2">DUF4399 domain-containing protein</fullName>
    </submittedName>
</protein>
<evidence type="ECO:0000259" key="1">
    <source>
        <dbReference type="Pfam" id="PF14347"/>
    </source>
</evidence>
<sequence length="137" mass="14153">MVAATMLVGCTTGGMHASSSHSANSGQVLTITTPATTADVTNPVEVCMAINGYTVEPAKNGVNPGKGHHHLLIDVDVPKDLSQPLAKDSEHVHMGDGSTCKSLTLSKGQHVITAVFAQGNHVPYNPPITAAVIVHVK</sequence>
<feature type="domain" description="DUF4399" evidence="1">
    <location>
        <begin position="46"/>
        <end position="136"/>
    </location>
</feature>
<dbReference type="KEGG" id="nva:G3M78_01940"/>
<dbReference type="AlphaFoldDB" id="A0A7T0C523"/>
<dbReference type="Pfam" id="PF14347">
    <property type="entry name" value="DUF4399"/>
    <property type="match status" value="1"/>
</dbReference>
<dbReference type="EMBL" id="CP048620">
    <property type="protein sequence ID" value="QPJ66737.1"/>
    <property type="molecule type" value="Genomic_DNA"/>
</dbReference>
<gene>
    <name evidence="2" type="ORF">G3M78_01940</name>
</gene>
<evidence type="ECO:0000313" key="3">
    <source>
        <dbReference type="Proteomes" id="UP000594464"/>
    </source>
</evidence>
<name>A0A7T0C523_9BACT</name>